<keyword evidence="7 8" id="KW-0927">Auxin signaling pathway</keyword>
<dbReference type="OrthoDB" id="1910896at2759"/>
<dbReference type="FunFam" id="2.30.30.1040:FF:000001">
    <property type="entry name" value="Auxin response factor"/>
    <property type="match status" value="1"/>
</dbReference>
<evidence type="ECO:0000256" key="1">
    <source>
        <dbReference type="ARBA" id="ARBA00004123"/>
    </source>
</evidence>
<dbReference type="EMBL" id="JABFUD020000011">
    <property type="protein sequence ID" value="KAI5073602.1"/>
    <property type="molecule type" value="Genomic_DNA"/>
</dbReference>
<evidence type="ECO:0000259" key="10">
    <source>
        <dbReference type="PROSITE" id="PS50863"/>
    </source>
</evidence>
<dbReference type="InterPro" id="IPR015300">
    <property type="entry name" value="DNA-bd_pseudobarrel_sf"/>
</dbReference>
<comment type="caution">
    <text evidence="11">The sequence shown here is derived from an EMBL/GenBank/DDBJ whole genome shotgun (WGS) entry which is preliminary data.</text>
</comment>
<dbReference type="CDD" id="cd10017">
    <property type="entry name" value="B3_DNA"/>
    <property type="match status" value="1"/>
</dbReference>
<organism evidence="11 12">
    <name type="scientific">Adiantum capillus-veneris</name>
    <name type="common">Maidenhair fern</name>
    <dbReference type="NCBI Taxonomy" id="13818"/>
    <lineage>
        <taxon>Eukaryota</taxon>
        <taxon>Viridiplantae</taxon>
        <taxon>Streptophyta</taxon>
        <taxon>Embryophyta</taxon>
        <taxon>Tracheophyta</taxon>
        <taxon>Polypodiopsida</taxon>
        <taxon>Polypodiidae</taxon>
        <taxon>Polypodiales</taxon>
        <taxon>Pteridineae</taxon>
        <taxon>Pteridaceae</taxon>
        <taxon>Vittarioideae</taxon>
        <taxon>Adiantum</taxon>
    </lineage>
</organism>
<keyword evidence="4 8" id="KW-0238">DNA-binding</keyword>
<dbReference type="Gene3D" id="2.40.330.10">
    <property type="entry name" value="DNA-binding pseudobarrel domain"/>
    <property type="match status" value="1"/>
</dbReference>
<dbReference type="FunFam" id="2.40.330.10:FF:000001">
    <property type="entry name" value="Auxin response factor"/>
    <property type="match status" value="1"/>
</dbReference>
<comment type="subcellular location">
    <subcellularLocation>
        <location evidence="1 8">Nucleus</location>
    </subcellularLocation>
</comment>
<dbReference type="GO" id="GO:0006355">
    <property type="term" value="P:regulation of DNA-templated transcription"/>
    <property type="evidence" value="ECO:0007669"/>
    <property type="project" value="InterPro"/>
</dbReference>
<feature type="compositionally biased region" description="Polar residues" evidence="9">
    <location>
        <begin position="592"/>
        <end position="608"/>
    </location>
</feature>
<evidence type="ECO:0000313" key="11">
    <source>
        <dbReference type="EMBL" id="KAI5073602.1"/>
    </source>
</evidence>
<dbReference type="PROSITE" id="PS50863">
    <property type="entry name" value="B3"/>
    <property type="match status" value="1"/>
</dbReference>
<dbReference type="Gene3D" id="2.30.30.1040">
    <property type="match status" value="1"/>
</dbReference>
<dbReference type="Pfam" id="PF02362">
    <property type="entry name" value="B3"/>
    <property type="match status" value="1"/>
</dbReference>
<keyword evidence="6 8" id="KW-0539">Nucleus</keyword>
<reference evidence="11" key="1">
    <citation type="submission" date="2021-01" db="EMBL/GenBank/DDBJ databases">
        <title>Adiantum capillus-veneris genome.</title>
        <authorList>
            <person name="Fang Y."/>
            <person name="Liao Q."/>
        </authorList>
    </citation>
    <scope>NUCLEOTIDE SEQUENCE</scope>
    <source>
        <strain evidence="11">H3</strain>
        <tissue evidence="11">Leaf</tissue>
    </source>
</reference>
<dbReference type="InterPro" id="IPR003340">
    <property type="entry name" value="B3_DNA-bd"/>
</dbReference>
<protein>
    <recommendedName>
        <fullName evidence="8">Auxin response factor</fullName>
    </recommendedName>
</protein>
<dbReference type="PANTHER" id="PTHR31384">
    <property type="entry name" value="AUXIN RESPONSE FACTOR 4-RELATED"/>
    <property type="match status" value="1"/>
</dbReference>
<feature type="region of interest" description="Disordered" evidence="9">
    <location>
        <begin position="592"/>
        <end position="613"/>
    </location>
</feature>
<comment type="function">
    <text evidence="8">Auxin response factors (ARFs) are transcriptional factors that bind specifically to the DNA sequence 5'-TGTCTC-3' found in the auxin-responsive promoter elements (AuxREs).</text>
</comment>
<proteinExistence type="inferred from homology"/>
<evidence type="ECO:0000313" key="12">
    <source>
        <dbReference type="Proteomes" id="UP000886520"/>
    </source>
</evidence>
<dbReference type="AlphaFoldDB" id="A0A9D4UUI0"/>
<feature type="domain" description="TF-B3" evidence="10">
    <location>
        <begin position="130"/>
        <end position="232"/>
    </location>
</feature>
<comment type="subunit">
    <text evidence="8">Homodimers and heterodimers.</text>
</comment>
<dbReference type="Proteomes" id="UP000886520">
    <property type="component" value="Chromosome 11"/>
</dbReference>
<dbReference type="Pfam" id="PF06507">
    <property type="entry name" value="ARF_AD"/>
    <property type="match status" value="1"/>
</dbReference>
<dbReference type="SUPFAM" id="SSF101936">
    <property type="entry name" value="DNA-binding pseudobarrel domain"/>
    <property type="match status" value="1"/>
</dbReference>
<gene>
    <name evidence="11" type="ORF">GOP47_0011615</name>
</gene>
<comment type="similarity">
    <text evidence="2 8">Belongs to the ARF family.</text>
</comment>
<evidence type="ECO:0000256" key="4">
    <source>
        <dbReference type="ARBA" id="ARBA00023125"/>
    </source>
</evidence>
<dbReference type="InterPro" id="IPR010525">
    <property type="entry name" value="ARF_dom"/>
</dbReference>
<keyword evidence="5 8" id="KW-0804">Transcription</keyword>
<sequence length="838" mass="92381">MDERPPASGLRSCVDPMTNTRGKAGCKGELDPQLWHACAGAMVRMPHVGSKVIYFPQGHAELAASIPEFPPSLGMACMVLCRVLSVKFLADAETDEVYARIYLQPDTNRDIDLHDDSPSSPPLPEKSASFAKTLTQSDANNGGGFSVPRYCAETIFPRLDYSQDPPVQIVLAKDVHGTVWKFRHIYRGTPRRHLLTTGWSNFVNQKKLVAGDAIVFLRNASGELCVGVRRSTRGATTSINASSWHLAAATSASSTASSSSWKLKPQDNSFDFLGSAAVDSSARPLRVSSDTAGTANFARNRARVTEKDVLEAASLAAAGQVFEVVYYPRATISEFCVKAHAVRASLQLNWAPGIRFKMAVETEDASRISWFMGTISRVQEADSLVWPKSPWKMLQVLWDEPEMLQGIVRVSPWQIELVSPMQLPLFSLPKKKPRLSPLPELQLDGMGMSMVTLASNLLGHINPWHELAENESAGMQGARHDGSYMVTSPNIGPSDIHHSLYGNRLFAPHDLYGTTGVRVSTELNVGGLFNERRLNGHTNSLHSLMPLGGSSSGEPALSGDGVSIGQNESCRTSKSTPFLLFGKAIDTSQCINSQLPKNPSTDDISTGGSEHDIPRDVNCRETPGHMHMFFSAQEGRPTLKDFENLSQGQGFGSSFNEARTNGWFKHQARSVGTTNGSFEQSCPYGVGGETCPATVDLSLFDSYEELQDNLSKTYGVQKSEMLNRLICVDSRPIQNEPYRDFTKRVKWLKLLSEFSGEDITRLFLKRVRIFAVRTLADAQRNWLRKPIGIGLPFRTRAAEPPPLDSNFLSLVHCIEYGEEMVFFEQEFHLQKSFINVVV</sequence>
<dbReference type="InterPro" id="IPR044835">
    <property type="entry name" value="ARF_plant"/>
</dbReference>
<dbReference type="SMART" id="SM01019">
    <property type="entry name" value="B3"/>
    <property type="match status" value="1"/>
</dbReference>
<evidence type="ECO:0000256" key="2">
    <source>
        <dbReference type="ARBA" id="ARBA00007853"/>
    </source>
</evidence>
<evidence type="ECO:0000256" key="7">
    <source>
        <dbReference type="ARBA" id="ARBA00023294"/>
    </source>
</evidence>
<dbReference type="GO" id="GO:0005634">
    <property type="term" value="C:nucleus"/>
    <property type="evidence" value="ECO:0007669"/>
    <property type="project" value="UniProtKB-SubCell"/>
</dbReference>
<keyword evidence="12" id="KW-1185">Reference proteome</keyword>
<evidence type="ECO:0000256" key="6">
    <source>
        <dbReference type="ARBA" id="ARBA00023242"/>
    </source>
</evidence>
<accession>A0A9D4UUI0</accession>
<dbReference type="PANTHER" id="PTHR31384:SF39">
    <property type="entry name" value="AUXIN RESPONSE FACTOR"/>
    <property type="match status" value="1"/>
</dbReference>
<evidence type="ECO:0000256" key="9">
    <source>
        <dbReference type="SAM" id="MobiDB-lite"/>
    </source>
</evidence>
<evidence type="ECO:0000256" key="3">
    <source>
        <dbReference type="ARBA" id="ARBA00023015"/>
    </source>
</evidence>
<dbReference type="GO" id="GO:0009734">
    <property type="term" value="P:auxin-activated signaling pathway"/>
    <property type="evidence" value="ECO:0007669"/>
    <property type="project" value="UniProtKB-KW"/>
</dbReference>
<evidence type="ECO:0000256" key="5">
    <source>
        <dbReference type="ARBA" id="ARBA00023163"/>
    </source>
</evidence>
<keyword evidence="3 8" id="KW-0805">Transcription regulation</keyword>
<evidence type="ECO:0000256" key="8">
    <source>
        <dbReference type="RuleBase" id="RU004561"/>
    </source>
</evidence>
<dbReference type="GO" id="GO:0003677">
    <property type="term" value="F:DNA binding"/>
    <property type="evidence" value="ECO:0007669"/>
    <property type="project" value="UniProtKB-KW"/>
</dbReference>
<name>A0A9D4UUI0_ADICA</name>